<dbReference type="InterPro" id="IPR050765">
    <property type="entry name" value="Riboflavin_Biosynth_HTPR"/>
</dbReference>
<gene>
    <name evidence="2" type="ORF">HB897_06900</name>
</gene>
<dbReference type="Pfam" id="PF01872">
    <property type="entry name" value="RibD_C"/>
    <property type="match status" value="1"/>
</dbReference>
<reference evidence="2 3" key="1">
    <citation type="submission" date="2020-03" db="EMBL/GenBank/DDBJ databases">
        <title>Soil Listeria distribution.</title>
        <authorList>
            <person name="Liao J."/>
            <person name="Wiedmann M."/>
        </authorList>
    </citation>
    <scope>NUCLEOTIDE SEQUENCE [LARGE SCALE GENOMIC DNA]</scope>
    <source>
        <strain evidence="2 3">FSL L7-1560</strain>
    </source>
</reference>
<protein>
    <submittedName>
        <fullName evidence="2">Dihydrofolate reductase</fullName>
    </submittedName>
</protein>
<sequence length="174" mass="19588">MSEKQVALYIAVSLDGYIADENGSVEWLESIDSEGDAGYEAFFDNVDTVVMGRTTYQQIFSLTDTFPYSKKDVYVFSNTKAGTKDEYADFVTGTVDTWLNNIEGENIWLVGGAKLVKQFLKEKAIDRFVITIAPIILGKGIPLFEEDNEHALELEKVSHFGQFAQLTYKNLEEN</sequence>
<dbReference type="GO" id="GO:0004146">
    <property type="term" value="F:dihydrofolate reductase activity"/>
    <property type="evidence" value="ECO:0007669"/>
    <property type="project" value="InterPro"/>
</dbReference>
<comment type="caution">
    <text evidence="2">The sequence shown here is derived from an EMBL/GenBank/DDBJ whole genome shotgun (WGS) entry which is preliminary data.</text>
</comment>
<accession>A0A7X0X228</accession>
<dbReference type="GO" id="GO:0008703">
    <property type="term" value="F:5-amino-6-(5-phosphoribosylamino)uracil reductase activity"/>
    <property type="evidence" value="ECO:0007669"/>
    <property type="project" value="InterPro"/>
</dbReference>
<dbReference type="CDD" id="cd00209">
    <property type="entry name" value="DHFR"/>
    <property type="match status" value="1"/>
</dbReference>
<dbReference type="EMBL" id="JAARRG010000003">
    <property type="protein sequence ID" value="MBC1485953.1"/>
    <property type="molecule type" value="Genomic_DNA"/>
</dbReference>
<dbReference type="InterPro" id="IPR024072">
    <property type="entry name" value="DHFR-like_dom_sf"/>
</dbReference>
<dbReference type="PANTHER" id="PTHR38011">
    <property type="entry name" value="DIHYDROFOLATE REDUCTASE FAMILY PROTEIN (AFU_ORTHOLOGUE AFUA_8G06820)"/>
    <property type="match status" value="1"/>
</dbReference>
<evidence type="ECO:0000259" key="1">
    <source>
        <dbReference type="Pfam" id="PF01872"/>
    </source>
</evidence>
<name>A0A7X0X228_LISSE</name>
<dbReference type="InterPro" id="IPR002734">
    <property type="entry name" value="RibDG_C"/>
</dbReference>
<feature type="domain" description="Bacterial bifunctional deaminase-reductase C-terminal" evidence="1">
    <location>
        <begin position="102"/>
        <end position="162"/>
    </location>
</feature>
<dbReference type="PANTHER" id="PTHR38011:SF11">
    <property type="entry name" value="2,5-DIAMINO-6-RIBOSYLAMINO-4(3H)-PYRIMIDINONE 5'-PHOSPHATE REDUCTASE"/>
    <property type="match status" value="1"/>
</dbReference>
<dbReference type="InterPro" id="IPR001796">
    <property type="entry name" value="DHFR_dom"/>
</dbReference>
<dbReference type="RefSeq" id="WP_185335123.1">
    <property type="nucleotide sequence ID" value="NZ_CP063071.1"/>
</dbReference>
<dbReference type="AlphaFoldDB" id="A0A7X0X228"/>
<organism evidence="2 3">
    <name type="scientific">Listeria seeligeri</name>
    <dbReference type="NCBI Taxonomy" id="1640"/>
    <lineage>
        <taxon>Bacteria</taxon>
        <taxon>Bacillati</taxon>
        <taxon>Bacillota</taxon>
        <taxon>Bacilli</taxon>
        <taxon>Bacillales</taxon>
        <taxon>Listeriaceae</taxon>
        <taxon>Listeria</taxon>
    </lineage>
</organism>
<dbReference type="Gene3D" id="3.40.430.10">
    <property type="entry name" value="Dihydrofolate Reductase, subunit A"/>
    <property type="match status" value="1"/>
</dbReference>
<dbReference type="Proteomes" id="UP000523362">
    <property type="component" value="Unassembled WGS sequence"/>
</dbReference>
<dbReference type="GO" id="GO:0046654">
    <property type="term" value="P:tetrahydrofolate biosynthetic process"/>
    <property type="evidence" value="ECO:0007669"/>
    <property type="project" value="InterPro"/>
</dbReference>
<evidence type="ECO:0000313" key="3">
    <source>
        <dbReference type="Proteomes" id="UP000523362"/>
    </source>
</evidence>
<evidence type="ECO:0000313" key="2">
    <source>
        <dbReference type="EMBL" id="MBC1485953.1"/>
    </source>
</evidence>
<dbReference type="GO" id="GO:0009231">
    <property type="term" value="P:riboflavin biosynthetic process"/>
    <property type="evidence" value="ECO:0007669"/>
    <property type="project" value="InterPro"/>
</dbReference>
<proteinExistence type="predicted"/>
<dbReference type="SUPFAM" id="SSF53597">
    <property type="entry name" value="Dihydrofolate reductase-like"/>
    <property type="match status" value="1"/>
</dbReference>